<feature type="compositionally biased region" description="Basic and acidic residues" evidence="1">
    <location>
        <begin position="506"/>
        <end position="519"/>
    </location>
</feature>
<feature type="compositionally biased region" description="Acidic residues" evidence="1">
    <location>
        <begin position="375"/>
        <end position="386"/>
    </location>
</feature>
<organism evidence="2">
    <name type="scientific">Musca domestica</name>
    <name type="common">House fly</name>
    <dbReference type="NCBI Taxonomy" id="7370"/>
    <lineage>
        <taxon>Eukaryota</taxon>
        <taxon>Metazoa</taxon>
        <taxon>Ecdysozoa</taxon>
        <taxon>Arthropoda</taxon>
        <taxon>Hexapoda</taxon>
        <taxon>Insecta</taxon>
        <taxon>Pterygota</taxon>
        <taxon>Neoptera</taxon>
        <taxon>Endopterygota</taxon>
        <taxon>Diptera</taxon>
        <taxon>Brachycera</taxon>
        <taxon>Muscomorpha</taxon>
        <taxon>Muscoidea</taxon>
        <taxon>Muscidae</taxon>
        <taxon>Musca</taxon>
    </lineage>
</organism>
<feature type="compositionally biased region" description="Polar residues" evidence="1">
    <location>
        <begin position="349"/>
        <end position="373"/>
    </location>
</feature>
<evidence type="ECO:0000313" key="2">
    <source>
        <dbReference type="EnsemblMetazoa" id="MDOA016155-PB"/>
    </source>
</evidence>
<name>A0A1I8NJF9_MUSDO</name>
<feature type="compositionally biased region" description="Basic and acidic residues" evidence="1">
    <location>
        <begin position="453"/>
        <end position="463"/>
    </location>
</feature>
<feature type="region of interest" description="Disordered" evidence="1">
    <location>
        <begin position="432"/>
        <end position="531"/>
    </location>
</feature>
<evidence type="ECO:0000256" key="1">
    <source>
        <dbReference type="SAM" id="MobiDB-lite"/>
    </source>
</evidence>
<dbReference type="AlphaFoldDB" id="A0A1I8NJF9"/>
<dbReference type="VEuPathDB" id="VectorBase:MDOMA2_008962"/>
<feature type="compositionally biased region" description="Basic residues" evidence="1">
    <location>
        <begin position="480"/>
        <end position="489"/>
    </location>
</feature>
<protein>
    <submittedName>
        <fullName evidence="2">Uncharacterized protein</fullName>
    </submittedName>
</protein>
<dbReference type="EnsemblMetazoa" id="MDOA016155-RB">
    <property type="protein sequence ID" value="MDOA016155-PB"/>
    <property type="gene ID" value="MDOA016155"/>
</dbReference>
<accession>A0A1I8NJF9</accession>
<reference evidence="2" key="1">
    <citation type="submission" date="2020-05" db="UniProtKB">
        <authorList>
            <consortium name="EnsemblMetazoa"/>
        </authorList>
    </citation>
    <scope>IDENTIFICATION</scope>
    <source>
        <strain evidence="2">Aabys</strain>
    </source>
</reference>
<feature type="compositionally biased region" description="Low complexity" evidence="1">
    <location>
        <begin position="432"/>
        <end position="441"/>
    </location>
</feature>
<proteinExistence type="predicted"/>
<gene>
    <name evidence="2" type="primary">105262269</name>
</gene>
<sequence length="568" mass="61832">MWQPSSLPSINNNKSPLPRIPPANNALYATTPPLAAPLITAPPIGPVDSHEVKIPLNKFQVNDLSASSASFGVTNSAEAAVAAAAAMYYNAAAAATTVTTNNLFPNPLPPLSFMAHLQHYMRTRRPHTGVEREEVLKQTNIGRAFAPPTTATATQLLACEEEITNDTSVATTATPNNGHLLLAPSTAGLTTNMLMTSATQPQHVTPTPGPLVGGGGGGALDMLPLDILTDTFLRLNALHLSHMAGGVTVTPTASAFPPPPPLDSINTTTMAAAAAVAAAATSKRYNHIPGTTSATAAAAAAAMLALPLNLTPPSPTTLPPPSPHHAYFQLEHHRQHQNHHQLQHHLKTLNTNSPAIKLTTSKKPGESYRNNDNAIADDDEDDDDEVQNYTTKSLPPRSSAFPSLPVKTAIKTSQPGVSNLFRAAELHDSSNFISTTSSSTNCDLQRALRKRTREREREREQYKRIKTSTHHQQQQQQKHEPHHHHHHLQNLRPPYLPNDVSNQETNSHRLDSRSTHQQEADEEEVEGEGSLLPPPKKKWIRHYLNGIYFQYAIYICIYFKLYIENNGD</sequence>
<dbReference type="VEuPathDB" id="VectorBase:MDOA016155"/>
<feature type="region of interest" description="Disordered" evidence="1">
    <location>
        <begin position="349"/>
        <end position="403"/>
    </location>
</feature>